<keyword evidence="5" id="KW-1185">Reference proteome</keyword>
<evidence type="ECO:0000313" key="5">
    <source>
        <dbReference type="Proteomes" id="UP000050865"/>
    </source>
</evidence>
<accession>A0A0R2EXJ8</accession>
<reference evidence="4 5" key="1">
    <citation type="journal article" date="2015" name="Genome Announc.">
        <title>Expanding the biotechnology potential of lactobacilli through comparative genomics of 213 strains and associated genera.</title>
        <authorList>
            <person name="Sun Z."/>
            <person name="Harris H.M."/>
            <person name="McCann A."/>
            <person name="Guo C."/>
            <person name="Argimon S."/>
            <person name="Zhang W."/>
            <person name="Yang X."/>
            <person name="Jeffery I.B."/>
            <person name="Cooney J.C."/>
            <person name="Kagawa T.F."/>
            <person name="Liu W."/>
            <person name="Song Y."/>
            <person name="Salvetti E."/>
            <person name="Wrobel A."/>
            <person name="Rasinkangas P."/>
            <person name="Parkhill J."/>
            <person name="Rea M.C."/>
            <person name="O'Sullivan O."/>
            <person name="Ritari J."/>
            <person name="Douillard F.P."/>
            <person name="Paul Ross R."/>
            <person name="Yang R."/>
            <person name="Briner A.E."/>
            <person name="Felis G.E."/>
            <person name="de Vos W.M."/>
            <person name="Barrangou R."/>
            <person name="Klaenhammer T.R."/>
            <person name="Caufield P.W."/>
            <person name="Cui Y."/>
            <person name="Zhang H."/>
            <person name="O'Toole P.W."/>
        </authorList>
    </citation>
    <scope>NUCLEOTIDE SEQUENCE [LARGE SCALE GENOMIC DNA]</scope>
    <source>
        <strain evidence="4 5">DSM 22697</strain>
    </source>
</reference>
<dbReference type="GO" id="GO:0008270">
    <property type="term" value="F:zinc ion binding"/>
    <property type="evidence" value="ECO:0007669"/>
    <property type="project" value="InterPro"/>
</dbReference>
<evidence type="ECO:0000313" key="4">
    <source>
        <dbReference type="EMBL" id="KRN20691.1"/>
    </source>
</evidence>
<dbReference type="STRING" id="1423730.FC75_GL000023"/>
<evidence type="ECO:0000259" key="3">
    <source>
        <dbReference type="SMART" id="SM00910"/>
    </source>
</evidence>
<comment type="caution">
    <text evidence="4">The sequence shown here is derived from an EMBL/GenBank/DDBJ whole genome shotgun (WGS) entry which is preliminary data.</text>
</comment>
<feature type="domain" description="HIRAN" evidence="3">
    <location>
        <begin position="35"/>
        <end position="133"/>
    </location>
</feature>
<proteinExistence type="predicted"/>
<protein>
    <recommendedName>
        <fullName evidence="3">HIRAN domain-containing protein</fullName>
    </recommendedName>
</protein>
<gene>
    <name evidence="4" type="ORF">FC75_GL000023</name>
</gene>
<dbReference type="Proteomes" id="UP000050865">
    <property type="component" value="Unassembled WGS sequence"/>
</dbReference>
<dbReference type="PATRIC" id="fig|1423730.4.peg.27"/>
<dbReference type="Pfam" id="PF08797">
    <property type="entry name" value="HIRAN"/>
    <property type="match status" value="1"/>
</dbReference>
<dbReference type="InterPro" id="IPR014905">
    <property type="entry name" value="HIRAN"/>
</dbReference>
<dbReference type="EMBL" id="AYZJ01000067">
    <property type="protein sequence ID" value="KRN20691.1"/>
    <property type="molecule type" value="Genomic_DNA"/>
</dbReference>
<name>A0A0R2EXJ8_9LACO</name>
<dbReference type="GO" id="GO:0016818">
    <property type="term" value="F:hydrolase activity, acting on acid anhydrides, in phosphorus-containing anhydrides"/>
    <property type="evidence" value="ECO:0007669"/>
    <property type="project" value="InterPro"/>
</dbReference>
<dbReference type="AlphaFoldDB" id="A0A0R2EXJ8"/>
<evidence type="ECO:0000256" key="2">
    <source>
        <dbReference type="ARBA" id="ARBA00022801"/>
    </source>
</evidence>
<keyword evidence="1" id="KW-0479">Metal-binding</keyword>
<organism evidence="4 5">
    <name type="scientific">Lacticaseibacillus camelliae DSM 22697 = JCM 13995</name>
    <dbReference type="NCBI Taxonomy" id="1423730"/>
    <lineage>
        <taxon>Bacteria</taxon>
        <taxon>Bacillati</taxon>
        <taxon>Bacillota</taxon>
        <taxon>Bacilli</taxon>
        <taxon>Lactobacillales</taxon>
        <taxon>Lactobacillaceae</taxon>
        <taxon>Lacticaseibacillus</taxon>
    </lineage>
</organism>
<sequence length="133" mass="14652">MSEFEIKPVAGGSGLTPWHGGMPSQAEHVAGGDEILLINHHVAGTAHVADPETLTSDLELGMQVKLLREKNAYDAFATRVETPSGRKLGYLPKKENIVIARLLDAGLNVYAKITDWTMKGNWPYIRLDVFLRL</sequence>
<keyword evidence="2" id="KW-0378">Hydrolase</keyword>
<dbReference type="Gene3D" id="3.30.70.2330">
    <property type="match status" value="1"/>
</dbReference>
<dbReference type="SMART" id="SM00910">
    <property type="entry name" value="HIRAN"/>
    <property type="match status" value="1"/>
</dbReference>
<dbReference type="RefSeq" id="WP_054661741.1">
    <property type="nucleotide sequence ID" value="NZ_AYZJ01000067.1"/>
</dbReference>
<dbReference type="GO" id="GO:0003676">
    <property type="term" value="F:nucleic acid binding"/>
    <property type="evidence" value="ECO:0007669"/>
    <property type="project" value="InterPro"/>
</dbReference>
<evidence type="ECO:0000256" key="1">
    <source>
        <dbReference type="ARBA" id="ARBA00022723"/>
    </source>
</evidence>